<proteinExistence type="inferred from homology"/>
<dbReference type="PROSITE" id="PS00061">
    <property type="entry name" value="ADH_SHORT"/>
    <property type="match status" value="1"/>
</dbReference>
<dbReference type="SUPFAM" id="SSF51735">
    <property type="entry name" value="NAD(P)-binding Rossmann-fold domains"/>
    <property type="match status" value="1"/>
</dbReference>
<comment type="similarity">
    <text evidence="1 2">Belongs to the short-chain dehydrogenases/reductases (SDR) family.</text>
</comment>
<dbReference type="InterPro" id="IPR050259">
    <property type="entry name" value="SDR"/>
</dbReference>
<dbReference type="PANTHER" id="PTHR42879">
    <property type="entry name" value="3-OXOACYL-(ACYL-CARRIER-PROTEIN) REDUCTASE"/>
    <property type="match status" value="1"/>
</dbReference>
<dbReference type="GO" id="GO:0032787">
    <property type="term" value="P:monocarboxylic acid metabolic process"/>
    <property type="evidence" value="ECO:0007669"/>
    <property type="project" value="UniProtKB-ARBA"/>
</dbReference>
<name>A0A2N5X4G1_9GAMM</name>
<dbReference type="FunFam" id="3.40.50.720:FF:000084">
    <property type="entry name" value="Short-chain dehydrogenase reductase"/>
    <property type="match status" value="1"/>
</dbReference>
<dbReference type="CDD" id="cd05233">
    <property type="entry name" value="SDR_c"/>
    <property type="match status" value="1"/>
</dbReference>
<dbReference type="RefSeq" id="WP_101517719.1">
    <property type="nucleotide sequence ID" value="NZ_PKUS01000007.1"/>
</dbReference>
<dbReference type="AlphaFoldDB" id="A0A2N5X4G1"/>
<keyword evidence="4" id="KW-1185">Reference proteome</keyword>
<dbReference type="InterPro" id="IPR020904">
    <property type="entry name" value="Sc_DH/Rdtase_CS"/>
</dbReference>
<evidence type="ECO:0000256" key="2">
    <source>
        <dbReference type="RuleBase" id="RU000363"/>
    </source>
</evidence>
<evidence type="ECO:0000313" key="4">
    <source>
        <dbReference type="Proteomes" id="UP000235005"/>
    </source>
</evidence>
<gene>
    <name evidence="3" type="ORF">C0039_07455</name>
</gene>
<organism evidence="3 4">
    <name type="scientific">Pseudohalioglobus lutimaris</name>
    <dbReference type="NCBI Taxonomy" id="1737061"/>
    <lineage>
        <taxon>Bacteria</taxon>
        <taxon>Pseudomonadati</taxon>
        <taxon>Pseudomonadota</taxon>
        <taxon>Gammaproteobacteria</taxon>
        <taxon>Cellvibrionales</taxon>
        <taxon>Halieaceae</taxon>
        <taxon>Pseudohalioglobus</taxon>
    </lineage>
</organism>
<dbReference type="PRINTS" id="PR00081">
    <property type="entry name" value="GDHRDH"/>
</dbReference>
<dbReference type="Pfam" id="PF00106">
    <property type="entry name" value="adh_short"/>
    <property type="match status" value="1"/>
</dbReference>
<dbReference type="PRINTS" id="PR00080">
    <property type="entry name" value="SDRFAMILY"/>
</dbReference>
<accession>A0A2N5X4G1</accession>
<evidence type="ECO:0000256" key="1">
    <source>
        <dbReference type="ARBA" id="ARBA00006484"/>
    </source>
</evidence>
<dbReference type="InterPro" id="IPR036291">
    <property type="entry name" value="NAD(P)-bd_dom_sf"/>
</dbReference>
<reference evidence="3 4" key="1">
    <citation type="submission" date="2018-01" db="EMBL/GenBank/DDBJ databases">
        <title>The draft genome sequence of Halioglobus lutimaris HF004.</title>
        <authorList>
            <person name="Du Z.-J."/>
            <person name="Shi M.-J."/>
        </authorList>
    </citation>
    <scope>NUCLEOTIDE SEQUENCE [LARGE SCALE GENOMIC DNA]</scope>
    <source>
        <strain evidence="3 4">HF004</strain>
    </source>
</reference>
<dbReference type="OrthoDB" id="9775296at2"/>
<dbReference type="InterPro" id="IPR002347">
    <property type="entry name" value="SDR_fam"/>
</dbReference>
<comment type="caution">
    <text evidence="3">The sequence shown here is derived from an EMBL/GenBank/DDBJ whole genome shotgun (WGS) entry which is preliminary data.</text>
</comment>
<dbReference type="Proteomes" id="UP000235005">
    <property type="component" value="Unassembled WGS sequence"/>
</dbReference>
<sequence length="264" mass="28590">MQLQNKTAFITGGSRGIGLGVARAYAEQGANVILAARDVEVGTLAQDNINRDFPQGRALFLETDITDRKQLEEKIDQVATDIGDINILVNNATAGDGQPTRMEYTNERAIRALAEVNYHAPLWAMQKLFPSMKANGWGRIISMCSLNGINAHRFSVGYNSSKEALRALTRTAAAEWGRHGITCNIICPAAVTAPWEAYMEWEPESAQAILNLNPMGRLGDSERDIGPLAVFLASEGARYVNGNTIHADGGGHINGVPWSADLPD</sequence>
<protein>
    <submittedName>
        <fullName evidence="3">Oxidoreductase</fullName>
    </submittedName>
</protein>
<dbReference type="EMBL" id="PKUS01000007">
    <property type="protein sequence ID" value="PLW69362.1"/>
    <property type="molecule type" value="Genomic_DNA"/>
</dbReference>
<evidence type="ECO:0000313" key="3">
    <source>
        <dbReference type="EMBL" id="PLW69362.1"/>
    </source>
</evidence>
<dbReference type="PANTHER" id="PTHR42879:SF2">
    <property type="entry name" value="3-OXOACYL-[ACYL-CARRIER-PROTEIN] REDUCTASE FABG"/>
    <property type="match status" value="1"/>
</dbReference>
<dbReference type="Gene3D" id="3.40.50.720">
    <property type="entry name" value="NAD(P)-binding Rossmann-like Domain"/>
    <property type="match status" value="1"/>
</dbReference>